<feature type="chain" id="PRO_5009517504" description="DUF5667 domain-containing protein" evidence="3">
    <location>
        <begin position="25"/>
        <end position="237"/>
    </location>
</feature>
<feature type="region of interest" description="Disordered" evidence="2">
    <location>
        <begin position="216"/>
        <end position="237"/>
    </location>
</feature>
<dbReference type="AlphaFoldDB" id="A0A1F5B526"/>
<accession>A0A1F5B526</accession>
<feature type="coiled-coil region" evidence="1">
    <location>
        <begin position="38"/>
        <end position="170"/>
    </location>
</feature>
<keyword evidence="1" id="KW-0175">Coiled coil</keyword>
<reference evidence="4 5" key="1">
    <citation type="journal article" date="2016" name="Nat. Commun.">
        <title>Thousands of microbial genomes shed light on interconnected biogeochemical processes in an aquifer system.</title>
        <authorList>
            <person name="Anantharaman K."/>
            <person name="Brown C.T."/>
            <person name="Hug L.A."/>
            <person name="Sharon I."/>
            <person name="Castelle C.J."/>
            <person name="Probst A.J."/>
            <person name="Thomas B.C."/>
            <person name="Singh A."/>
            <person name="Wilkins M.J."/>
            <person name="Karaoz U."/>
            <person name="Brodie E.L."/>
            <person name="Williams K.H."/>
            <person name="Hubbard S.S."/>
            <person name="Banfield J.F."/>
        </authorList>
    </citation>
    <scope>NUCLEOTIDE SEQUENCE [LARGE SCALE GENOMIC DNA]</scope>
</reference>
<name>A0A1F5B526_9BACT</name>
<evidence type="ECO:0008006" key="6">
    <source>
        <dbReference type="Google" id="ProtNLM"/>
    </source>
</evidence>
<proteinExistence type="predicted"/>
<dbReference type="Proteomes" id="UP000176431">
    <property type="component" value="Unassembled WGS sequence"/>
</dbReference>
<evidence type="ECO:0000313" key="4">
    <source>
        <dbReference type="EMBL" id="OGD25654.1"/>
    </source>
</evidence>
<organism evidence="4 5">
    <name type="scientific">Candidatus Azambacteria bacterium RIFCSPHIGHO2_01_FULL_40_24</name>
    <dbReference type="NCBI Taxonomy" id="1797301"/>
    <lineage>
        <taxon>Bacteria</taxon>
        <taxon>Candidatus Azamiibacteriota</taxon>
    </lineage>
</organism>
<evidence type="ECO:0000313" key="5">
    <source>
        <dbReference type="Proteomes" id="UP000176431"/>
    </source>
</evidence>
<sequence length="237" mass="27020">MTKKFISGLATTILCFAFIFSAIAQTNPYVRTQVKTEQEDIKAKRTELNIQLKNEREAAKKRLETMREEAKKATETRREELKDKISKLRDEKKKQIATRLNEQLARLNTQWTEHFNNVLNRLSEILSKVELRAGKAESNGENVIAVKTAIQNAKTAIETARTAVETQTKKTYIANFISEKELKEAFKTVKEQLRKDLFGLRDGAMKNAREAVKNAHQALKGVPRVDEEPMATTTPSQ</sequence>
<evidence type="ECO:0000256" key="3">
    <source>
        <dbReference type="SAM" id="SignalP"/>
    </source>
</evidence>
<evidence type="ECO:0000256" key="1">
    <source>
        <dbReference type="SAM" id="Coils"/>
    </source>
</evidence>
<feature type="signal peptide" evidence="3">
    <location>
        <begin position="1"/>
        <end position="24"/>
    </location>
</feature>
<evidence type="ECO:0000256" key="2">
    <source>
        <dbReference type="SAM" id="MobiDB-lite"/>
    </source>
</evidence>
<protein>
    <recommendedName>
        <fullName evidence="6">DUF5667 domain-containing protein</fullName>
    </recommendedName>
</protein>
<dbReference type="EMBL" id="MEYK01000006">
    <property type="protein sequence ID" value="OGD25654.1"/>
    <property type="molecule type" value="Genomic_DNA"/>
</dbReference>
<gene>
    <name evidence="4" type="ORF">A2819_00810</name>
</gene>
<comment type="caution">
    <text evidence="4">The sequence shown here is derived from an EMBL/GenBank/DDBJ whole genome shotgun (WGS) entry which is preliminary data.</text>
</comment>
<keyword evidence="3" id="KW-0732">Signal</keyword>